<gene>
    <name evidence="3" type="ORF">VNI00_015109</name>
</gene>
<evidence type="ECO:0000256" key="2">
    <source>
        <dbReference type="SAM" id="Phobius"/>
    </source>
</evidence>
<feature type="region of interest" description="Disordered" evidence="1">
    <location>
        <begin position="1"/>
        <end position="88"/>
    </location>
</feature>
<feature type="compositionally biased region" description="Polar residues" evidence="1">
    <location>
        <begin position="11"/>
        <end position="24"/>
    </location>
</feature>
<keyword evidence="2" id="KW-0812">Transmembrane</keyword>
<feature type="compositionally biased region" description="Low complexity" evidence="1">
    <location>
        <begin position="59"/>
        <end position="88"/>
    </location>
</feature>
<keyword evidence="2" id="KW-1133">Transmembrane helix</keyword>
<evidence type="ECO:0000256" key="1">
    <source>
        <dbReference type="SAM" id="MobiDB-lite"/>
    </source>
</evidence>
<keyword evidence="2" id="KW-0472">Membrane</keyword>
<feature type="region of interest" description="Disordered" evidence="1">
    <location>
        <begin position="106"/>
        <end position="145"/>
    </location>
</feature>
<feature type="transmembrane region" description="Helical" evidence="2">
    <location>
        <begin position="152"/>
        <end position="173"/>
    </location>
</feature>
<feature type="compositionally biased region" description="Low complexity" evidence="1">
    <location>
        <begin position="25"/>
        <end position="52"/>
    </location>
</feature>
<dbReference type="EMBL" id="JAYKXP010000093">
    <property type="protein sequence ID" value="KAK7027893.1"/>
    <property type="molecule type" value="Genomic_DNA"/>
</dbReference>
<organism evidence="3 4">
    <name type="scientific">Paramarasmius palmivorus</name>
    <dbReference type="NCBI Taxonomy" id="297713"/>
    <lineage>
        <taxon>Eukaryota</taxon>
        <taxon>Fungi</taxon>
        <taxon>Dikarya</taxon>
        <taxon>Basidiomycota</taxon>
        <taxon>Agaricomycotina</taxon>
        <taxon>Agaricomycetes</taxon>
        <taxon>Agaricomycetidae</taxon>
        <taxon>Agaricales</taxon>
        <taxon>Marasmiineae</taxon>
        <taxon>Marasmiaceae</taxon>
        <taxon>Paramarasmius</taxon>
    </lineage>
</organism>
<sequence>MFRNSEDAGSLFSSGDTFKVRQQASLPSSFSSSSRSSTPETERSTSSTRITQTPPPTTSSPTTRVIPTQTSSISSSSEPSDTAITSPTQTLVSASTITTLTSTSLQPSFSLTPIPTTSTTSSLHDSTGNAMRSTSMPTAQTQSTTSVNVGRIAGPVAGAVAFIILATIIIIVLRRRRKEDSMKPTTISFPHTSESDMDSTVQQTEKQELQVGHQDHDVSPQRVEGDSQQAQFRYHRDSGRTLEPLRPVRGGLDVIEMPPRYDDITR</sequence>
<dbReference type="Proteomes" id="UP001383192">
    <property type="component" value="Unassembled WGS sequence"/>
</dbReference>
<dbReference type="AlphaFoldDB" id="A0AAW0BMW5"/>
<keyword evidence="4" id="KW-1185">Reference proteome</keyword>
<accession>A0AAW0BMW5</accession>
<protein>
    <submittedName>
        <fullName evidence="3">Uncharacterized protein</fullName>
    </submittedName>
</protein>
<evidence type="ECO:0000313" key="3">
    <source>
        <dbReference type="EMBL" id="KAK7027893.1"/>
    </source>
</evidence>
<name>A0AAW0BMW5_9AGAR</name>
<comment type="caution">
    <text evidence="3">The sequence shown here is derived from an EMBL/GenBank/DDBJ whole genome shotgun (WGS) entry which is preliminary data.</text>
</comment>
<feature type="compositionally biased region" description="Polar residues" evidence="1">
    <location>
        <begin position="123"/>
        <end position="145"/>
    </location>
</feature>
<proteinExistence type="predicted"/>
<reference evidence="3 4" key="1">
    <citation type="submission" date="2024-01" db="EMBL/GenBank/DDBJ databases">
        <title>A draft genome for a cacao thread blight-causing isolate of Paramarasmius palmivorus.</title>
        <authorList>
            <person name="Baruah I.K."/>
            <person name="Bukari Y."/>
            <person name="Amoako-Attah I."/>
            <person name="Meinhardt L.W."/>
            <person name="Bailey B.A."/>
            <person name="Cohen S.P."/>
        </authorList>
    </citation>
    <scope>NUCLEOTIDE SEQUENCE [LARGE SCALE GENOMIC DNA]</scope>
    <source>
        <strain evidence="3 4">GH-12</strain>
    </source>
</reference>
<evidence type="ECO:0000313" key="4">
    <source>
        <dbReference type="Proteomes" id="UP001383192"/>
    </source>
</evidence>
<feature type="compositionally biased region" description="Low complexity" evidence="1">
    <location>
        <begin position="106"/>
        <end position="122"/>
    </location>
</feature>